<reference evidence="1 2" key="1">
    <citation type="journal article" date="2012" name="J. Virol.">
        <title>Genome of Klebsiella sp.-Infecting Bacteriophage vB_KleM_RaK2.</title>
        <authorList>
            <person name="Simoliunas E."/>
            <person name="Kaliniene L."/>
            <person name="Truncaite L."/>
            <person name="Klausa V."/>
            <person name="Zajanckauskaite A."/>
            <person name="Meskys R."/>
        </authorList>
    </citation>
    <scope>NUCLEOTIDE SEQUENCE [LARGE SCALE GENOMIC DNA]</scope>
</reference>
<keyword evidence="2" id="KW-1185">Reference proteome</keyword>
<organism evidence="1 2">
    <name type="scientific">Klebsiella phage vB_KleM_RaK2</name>
    <dbReference type="NCBI Taxonomy" id="1147094"/>
    <lineage>
        <taxon>Viruses</taxon>
        <taxon>Duplodnaviria</taxon>
        <taxon>Heunggongvirae</taxon>
        <taxon>Uroviricota</taxon>
        <taxon>Caudoviricetes</taxon>
        <taxon>Alcyoneusvirus</taxon>
        <taxon>Alcyoneusvirus RaK2</taxon>
    </lineage>
</organism>
<name>H6X4A7_9CAUD</name>
<dbReference type="RefSeq" id="YP_007007455.1">
    <property type="nucleotide sequence ID" value="NC_019526.1"/>
</dbReference>
<dbReference type="KEGG" id="vg:14012888"/>
<protein>
    <submittedName>
        <fullName evidence="1">Uncharacterized protein</fullName>
    </submittedName>
</protein>
<gene>
    <name evidence="1" type="ORF">RaK2_00300</name>
</gene>
<accession>H6X4A7</accession>
<dbReference type="Proteomes" id="UP000007524">
    <property type="component" value="Segment"/>
</dbReference>
<evidence type="ECO:0000313" key="2">
    <source>
        <dbReference type="Proteomes" id="UP000007524"/>
    </source>
</evidence>
<dbReference type="GeneID" id="14012888"/>
<dbReference type="EMBL" id="JQ513383">
    <property type="protein sequence ID" value="AFA44573.1"/>
    <property type="molecule type" value="Genomic_DNA"/>
</dbReference>
<sequence>MKGIKAKNSVLFSLIDGKYTYEVMYGTTRSVVLYIDDVLSLSMNKTTMNCMTNRAVPFSVLERMQSFVNNV</sequence>
<evidence type="ECO:0000313" key="1">
    <source>
        <dbReference type="EMBL" id="AFA44573.1"/>
    </source>
</evidence>
<proteinExistence type="predicted"/>